<feature type="compositionally biased region" description="Basic and acidic residues" evidence="1">
    <location>
        <begin position="187"/>
        <end position="201"/>
    </location>
</feature>
<dbReference type="EMBL" id="ARPM03000160">
    <property type="protein sequence ID" value="ETZ04703.1"/>
    <property type="molecule type" value="Genomic_DNA"/>
</dbReference>
<protein>
    <submittedName>
        <fullName evidence="2">Uncharacterized protein</fullName>
    </submittedName>
</protein>
<dbReference type="Proteomes" id="UP000026922">
    <property type="component" value="Unassembled WGS sequence"/>
</dbReference>
<keyword evidence="3" id="KW-1185">Reference proteome</keyword>
<evidence type="ECO:0000313" key="2">
    <source>
        <dbReference type="EMBL" id="ETZ04703.1"/>
    </source>
</evidence>
<accession>A0A061JHE3</accession>
<sequence length="201" mass="23475">MKKFYLILCLLSAYVCSADRAKSPELIEIKEVLEKTFDEKRNLPLINFENFIENKKDSVALKERMQYRSDNITILKNILKDLYENAKKIPQQNLDYLNVKDLTALKKKVISAIEQAMDFQKRPILSEIEKTKIAQECAEHTKNEGNKDNKVSRYINALNRSLNIFWTNIEKSMSSIDEQNAESTETEDSKDSKYSKYSEEE</sequence>
<comment type="caution">
    <text evidence="2">The sequence shown here is derived from an EMBL/GenBank/DDBJ whole genome shotgun (WGS) entry which is preliminary data.</text>
</comment>
<dbReference type="AlphaFoldDB" id="A0A061JHE3"/>
<proteinExistence type="predicted"/>
<dbReference type="RefSeq" id="WP_006289968.1">
    <property type="nucleotide sequence ID" value="NZ_ARPM03000160.1"/>
</dbReference>
<organism evidence="2 3">
    <name type="scientific">Holospora undulata HU1</name>
    <dbReference type="NCBI Taxonomy" id="1321371"/>
    <lineage>
        <taxon>Bacteria</taxon>
        <taxon>Pseudomonadati</taxon>
        <taxon>Pseudomonadota</taxon>
        <taxon>Alphaproteobacteria</taxon>
        <taxon>Holosporales</taxon>
        <taxon>Holosporaceae</taxon>
        <taxon>Holospora</taxon>
    </lineage>
</organism>
<feature type="region of interest" description="Disordered" evidence="1">
    <location>
        <begin position="176"/>
        <end position="201"/>
    </location>
</feature>
<reference evidence="2 3" key="1">
    <citation type="journal article" date="2013" name="Genome Announc.">
        <title>Draft Genome Sequence of Holospora undulata Strain HU1, a Micronucleus-Specific Symbiont of the Ciliate Paramecium caudatum.</title>
        <authorList>
            <person name="Dohra H."/>
            <person name="Suzuki H."/>
            <person name="Suzuki T."/>
            <person name="Tanaka K."/>
            <person name="Fujishima M."/>
        </authorList>
    </citation>
    <scope>NUCLEOTIDE SEQUENCE [LARGE SCALE GENOMIC DNA]</scope>
    <source>
        <strain evidence="2 3">HU1</strain>
    </source>
</reference>
<name>A0A061JHE3_9PROT</name>
<gene>
    <name evidence="2" type="ORF">K737_300890</name>
</gene>
<evidence type="ECO:0000313" key="3">
    <source>
        <dbReference type="Proteomes" id="UP000026922"/>
    </source>
</evidence>
<evidence type="ECO:0000256" key="1">
    <source>
        <dbReference type="SAM" id="MobiDB-lite"/>
    </source>
</evidence>